<evidence type="ECO:0000256" key="4">
    <source>
        <dbReference type="ARBA" id="ARBA00023014"/>
    </source>
</evidence>
<dbReference type="Pfam" id="PF01568">
    <property type="entry name" value="Molydop_binding"/>
    <property type="match status" value="1"/>
</dbReference>
<dbReference type="InterPro" id="IPR009010">
    <property type="entry name" value="Asp_de-COase-like_dom_sf"/>
</dbReference>
<dbReference type="GO" id="GO:0046872">
    <property type="term" value="F:metal ion binding"/>
    <property type="evidence" value="ECO:0007669"/>
    <property type="project" value="UniProtKB-KW"/>
</dbReference>
<organism evidence="6 7">
    <name type="scientific">Nocardioides immobilis</name>
    <dbReference type="NCBI Taxonomy" id="2049295"/>
    <lineage>
        <taxon>Bacteria</taxon>
        <taxon>Bacillati</taxon>
        <taxon>Actinomycetota</taxon>
        <taxon>Actinomycetes</taxon>
        <taxon>Propionibacteriales</taxon>
        <taxon>Nocardioidaceae</taxon>
        <taxon>Nocardioides</taxon>
    </lineage>
</organism>
<evidence type="ECO:0000256" key="3">
    <source>
        <dbReference type="ARBA" id="ARBA00023004"/>
    </source>
</evidence>
<evidence type="ECO:0000259" key="5">
    <source>
        <dbReference type="PROSITE" id="PS51669"/>
    </source>
</evidence>
<evidence type="ECO:0000256" key="1">
    <source>
        <dbReference type="ARBA" id="ARBA00010312"/>
    </source>
</evidence>
<accession>A0A417XZ94</accession>
<gene>
    <name evidence="6" type="ORF">D0Z08_18105</name>
</gene>
<dbReference type="Gene3D" id="3.40.228.10">
    <property type="entry name" value="Dimethylsulfoxide Reductase, domain 2"/>
    <property type="match status" value="1"/>
</dbReference>
<protein>
    <submittedName>
        <fullName evidence="6">Formate dehydrogenase</fullName>
    </submittedName>
</protein>
<dbReference type="InterPro" id="IPR006963">
    <property type="entry name" value="Mopterin_OxRdtase_4Fe-4S_dom"/>
</dbReference>
<dbReference type="InterPro" id="IPR006657">
    <property type="entry name" value="MoPterin_dinucl-bd_dom"/>
</dbReference>
<keyword evidence="3" id="KW-0408">Iron</keyword>
<dbReference type="SUPFAM" id="SSF50692">
    <property type="entry name" value="ADC-like"/>
    <property type="match status" value="1"/>
</dbReference>
<dbReference type="PANTHER" id="PTHR43742:SF2">
    <property type="entry name" value="ASSIMILATORY NITRATE REDUCTASE CATALYTIC SUBUNIT"/>
    <property type="match status" value="1"/>
</dbReference>
<dbReference type="Gene3D" id="2.40.40.20">
    <property type="match status" value="1"/>
</dbReference>
<dbReference type="GO" id="GO:0043546">
    <property type="term" value="F:molybdopterin cofactor binding"/>
    <property type="evidence" value="ECO:0007669"/>
    <property type="project" value="InterPro"/>
</dbReference>
<evidence type="ECO:0000313" key="7">
    <source>
        <dbReference type="Proteomes" id="UP000283644"/>
    </source>
</evidence>
<feature type="domain" description="4Fe-4S Mo/W bis-MGD-type" evidence="5">
    <location>
        <begin position="14"/>
        <end position="70"/>
    </location>
</feature>
<dbReference type="EMBL" id="QXGH01000022">
    <property type="protein sequence ID" value="RHW25689.1"/>
    <property type="molecule type" value="Genomic_DNA"/>
</dbReference>
<keyword evidence="4" id="KW-0411">Iron-sulfur</keyword>
<keyword evidence="7" id="KW-1185">Reference proteome</keyword>
<proteinExistence type="inferred from homology"/>
<sequence length="744" mass="81060">MYSCVRQRGATVPTKEVPTFCRICEALCGLIATVEDGRLTGLRADQDDPHSKGFCCVKGLSMTQIVNDPSRVTTPLKRIGGPGEFAPVSWAEAIEDIGARLKSLRSESGPRSIAVHEGNPPYFSFGAAMWGKTMTMAIGTPWFYGVNSEDGASRVAAFKLLYGHCAHMPIPDIRRTQALLVIGANPLVSKGSFLHDPHMRQHMEEIVERGGRVFVVDPRRTATAELFEHLPIRAGTDAWFLLSVLNVIVARRLYAQEFVEQWTTGFEEWAEELAAFPPEATESLTGIPAARVEEVAEYLATARAAVVYGRTGTCTQRFGTLNNVLQDFINILTGNLQREGGMVWAWSPVAMGPIAEAMKLATFDKVRTRVRGLPDTYGFLPSSALPEEIQTPGDGQIRGIVMIGSNPVITGPAGNKLAEALEELDTFVALDIYVNETNRHAHYILPTTSMYEREDTQLQFSNRYVRPALRATQKVVEPPGECREESVILNDIARAMGLGSAHPYAIQRLLARVGLGMTPMGMANLLIRTGKAGDLFGLRRGGWSLKKLNERAPHGVVLHEYLPLAPLKKFIKTPDKKIPLAHPTFMGELERLKQADGDGGGSGYPLRMVGMREMTSHNSWMHNSARLMPATREHAIRIHPVDAETVGVRNGDVVRVTSDGGAVETKALVTDEMTPGTIAMPHGWGHRGGWQRANAAGGATSNTLSTEVENASGSTVLNGIPVRVERLDRAAGARGQQSIEVAVP</sequence>
<dbReference type="Pfam" id="PF00384">
    <property type="entry name" value="Molybdopterin"/>
    <property type="match status" value="1"/>
</dbReference>
<evidence type="ECO:0000313" key="6">
    <source>
        <dbReference type="EMBL" id="RHW25689.1"/>
    </source>
</evidence>
<dbReference type="PANTHER" id="PTHR43742">
    <property type="entry name" value="TRIMETHYLAMINE-N-OXIDE REDUCTASE"/>
    <property type="match status" value="1"/>
</dbReference>
<dbReference type="GO" id="GO:0016491">
    <property type="term" value="F:oxidoreductase activity"/>
    <property type="evidence" value="ECO:0007669"/>
    <property type="project" value="InterPro"/>
</dbReference>
<reference evidence="6 7" key="1">
    <citation type="submission" date="2018-09" db="EMBL/GenBank/DDBJ databases">
        <title>Genome sequencing of Nocardioides immobilis CCTCC AB 2017083 for comparison to Nocardioides silvaticus.</title>
        <authorList>
            <person name="Li C."/>
            <person name="Wang G."/>
        </authorList>
    </citation>
    <scope>NUCLEOTIDE SEQUENCE [LARGE SCALE GENOMIC DNA]</scope>
    <source>
        <strain evidence="6 7">CCTCC AB 2017083</strain>
    </source>
</reference>
<comment type="similarity">
    <text evidence="1">Belongs to the prokaryotic molybdopterin-containing oxidoreductase family.</text>
</comment>
<comment type="caution">
    <text evidence="6">The sequence shown here is derived from an EMBL/GenBank/DDBJ whole genome shotgun (WGS) entry which is preliminary data.</text>
</comment>
<dbReference type="SMART" id="SM00926">
    <property type="entry name" value="Molybdop_Fe4S4"/>
    <property type="match status" value="1"/>
</dbReference>
<name>A0A417XZ94_9ACTN</name>
<dbReference type="PROSITE" id="PS51669">
    <property type="entry name" value="4FE4S_MOW_BIS_MGD"/>
    <property type="match status" value="1"/>
</dbReference>
<dbReference type="InterPro" id="IPR050612">
    <property type="entry name" value="Prok_Mopterin_Oxidored"/>
</dbReference>
<dbReference type="Pfam" id="PF04879">
    <property type="entry name" value="Molybdop_Fe4S4"/>
    <property type="match status" value="1"/>
</dbReference>
<dbReference type="Proteomes" id="UP000283644">
    <property type="component" value="Unassembled WGS sequence"/>
</dbReference>
<dbReference type="SUPFAM" id="SSF53706">
    <property type="entry name" value="Formate dehydrogenase/DMSO reductase, domains 1-3"/>
    <property type="match status" value="1"/>
</dbReference>
<dbReference type="GO" id="GO:0051536">
    <property type="term" value="F:iron-sulfur cluster binding"/>
    <property type="evidence" value="ECO:0007669"/>
    <property type="project" value="UniProtKB-KW"/>
</dbReference>
<dbReference type="InterPro" id="IPR006656">
    <property type="entry name" value="Mopterin_OxRdtase"/>
</dbReference>
<keyword evidence="2" id="KW-0479">Metal-binding</keyword>
<dbReference type="AlphaFoldDB" id="A0A417XZ94"/>
<evidence type="ECO:0000256" key="2">
    <source>
        <dbReference type="ARBA" id="ARBA00022723"/>
    </source>
</evidence>
<dbReference type="Gene3D" id="3.40.50.740">
    <property type="match status" value="1"/>
</dbReference>
<dbReference type="Gene3D" id="2.20.25.90">
    <property type="entry name" value="ADC-like domains"/>
    <property type="match status" value="1"/>
</dbReference>